<keyword evidence="1" id="KW-0479">Metal-binding</keyword>
<accession>A0ABN1J9L6</accession>
<protein>
    <submittedName>
        <fullName evidence="4">Phosphotriesterase</fullName>
    </submittedName>
</protein>
<dbReference type="Gene3D" id="3.20.20.140">
    <property type="entry name" value="Metal-dependent hydrolases"/>
    <property type="match status" value="1"/>
</dbReference>
<sequence length="330" mass="37661">MSFIRTLLKDIEPNELGYTYSHEHIVCRPLYWIEKNADDLLLDSPEKSKKDLIEFKNLGGNSIVDATAIDYGRDVDAVAKLAKETGLNIVGTAGFNKAFLWKSRLTSRLKKIVGDFETYEDWIEKSSIDNLVNHVVREVEVGLENTNYKAGQVKFGTGYNSITPLEIKTIRVVSRAHHKTKAPVHAHTEAGTMALQQINILKEEGVNLENVSFGHMDRNLDNYYYNKILETGAYLCFDGIGKIKYAPESHRIEEIIKLCKQGYKDKILISGDMARKSYYKNYSYGLGLSFIIKDWSERFIDEAENAGLDGQKLLNKFFIENPMKCFTFKK</sequence>
<dbReference type="InterPro" id="IPR001559">
    <property type="entry name" value="Phosphotriesterase"/>
</dbReference>
<name>A0ABN1J9L6_9CLOT</name>
<evidence type="ECO:0000313" key="5">
    <source>
        <dbReference type="Proteomes" id="UP001501510"/>
    </source>
</evidence>
<keyword evidence="2" id="KW-0378">Hydrolase</keyword>
<comment type="similarity">
    <text evidence="3">Belongs to the metallo-dependent hydrolases superfamily. Phosphotriesterase family.</text>
</comment>
<feature type="modified residue" description="N6-carboxylysine" evidence="3">
    <location>
        <position position="154"/>
    </location>
</feature>
<dbReference type="PROSITE" id="PS51347">
    <property type="entry name" value="PHOSPHOTRIESTERASE_2"/>
    <property type="match status" value="1"/>
</dbReference>
<dbReference type="EMBL" id="BAAACG010000001">
    <property type="protein sequence ID" value="GAA0732655.1"/>
    <property type="molecule type" value="Genomic_DNA"/>
</dbReference>
<dbReference type="RefSeq" id="WP_343758039.1">
    <property type="nucleotide sequence ID" value="NZ_BAAACG010000001.1"/>
</dbReference>
<organism evidence="4 5">
    <name type="scientific">Clostridium oceanicum</name>
    <dbReference type="NCBI Taxonomy" id="1543"/>
    <lineage>
        <taxon>Bacteria</taxon>
        <taxon>Bacillati</taxon>
        <taxon>Bacillota</taxon>
        <taxon>Clostridia</taxon>
        <taxon>Eubacteriales</taxon>
        <taxon>Clostridiaceae</taxon>
        <taxon>Clostridium</taxon>
    </lineage>
</organism>
<proteinExistence type="inferred from homology"/>
<comment type="caution">
    <text evidence="4">The sequence shown here is derived from an EMBL/GenBank/DDBJ whole genome shotgun (WGS) entry which is preliminary data.</text>
</comment>
<dbReference type="Pfam" id="PF02126">
    <property type="entry name" value="PTE"/>
    <property type="match status" value="1"/>
</dbReference>
<reference evidence="4 5" key="1">
    <citation type="journal article" date="2019" name="Int. J. Syst. Evol. Microbiol.">
        <title>The Global Catalogue of Microorganisms (GCM) 10K type strain sequencing project: providing services to taxonomists for standard genome sequencing and annotation.</title>
        <authorList>
            <consortium name="The Broad Institute Genomics Platform"/>
            <consortium name="The Broad Institute Genome Sequencing Center for Infectious Disease"/>
            <person name="Wu L."/>
            <person name="Ma J."/>
        </authorList>
    </citation>
    <scope>NUCLEOTIDE SEQUENCE [LARGE SCALE GENOMIC DNA]</scope>
    <source>
        <strain evidence="4 5">JCM 1407</strain>
    </source>
</reference>
<dbReference type="SUPFAM" id="SSF51556">
    <property type="entry name" value="Metallo-dependent hydrolases"/>
    <property type="match status" value="1"/>
</dbReference>
<evidence type="ECO:0000256" key="2">
    <source>
        <dbReference type="ARBA" id="ARBA00022801"/>
    </source>
</evidence>
<evidence type="ECO:0000256" key="1">
    <source>
        <dbReference type="ARBA" id="ARBA00022723"/>
    </source>
</evidence>
<evidence type="ECO:0000256" key="3">
    <source>
        <dbReference type="PROSITE-ProRule" id="PRU00679"/>
    </source>
</evidence>
<dbReference type="InterPro" id="IPR032466">
    <property type="entry name" value="Metal_Hydrolase"/>
</dbReference>
<dbReference type="PANTHER" id="PTHR10819">
    <property type="entry name" value="PHOSPHOTRIESTERASE-RELATED"/>
    <property type="match status" value="1"/>
</dbReference>
<evidence type="ECO:0000313" key="4">
    <source>
        <dbReference type="EMBL" id="GAA0732655.1"/>
    </source>
</evidence>
<keyword evidence="5" id="KW-1185">Reference proteome</keyword>
<dbReference type="PIRSF" id="PIRSF016839">
    <property type="entry name" value="PhP"/>
    <property type="match status" value="1"/>
</dbReference>
<dbReference type="Proteomes" id="UP001501510">
    <property type="component" value="Unassembled WGS sequence"/>
</dbReference>
<dbReference type="PANTHER" id="PTHR10819:SF3">
    <property type="entry name" value="PHOSPHOTRIESTERASE-RELATED PROTEIN"/>
    <property type="match status" value="1"/>
</dbReference>
<gene>
    <name evidence="4" type="ORF">GCM10008906_02570</name>
</gene>